<evidence type="ECO:0000313" key="3">
    <source>
        <dbReference type="Proteomes" id="UP000218702"/>
    </source>
</evidence>
<dbReference type="RefSeq" id="WP_096670069.1">
    <property type="nucleotide sequence ID" value="NZ_AP018316.1"/>
</dbReference>
<dbReference type="Pfam" id="PF05050">
    <property type="entry name" value="Methyltransf_21"/>
    <property type="match status" value="1"/>
</dbReference>
<dbReference type="SUPFAM" id="SSF53335">
    <property type="entry name" value="S-adenosyl-L-methionine-dependent methyltransferases"/>
    <property type="match status" value="1"/>
</dbReference>
<sequence>MKSIFSSLVQSPYIINTRSFLRKNSIGRKFLAYLSTKISKGYESNFESALLRYIKAGDIVWDIGANIGYYTEQILSQVGNEGKVIACEPSPLSAQLCRKIPNKGNLIVIESALGSKTGTTYFSLNDDPTSPTNKLSNYGKTSNSIEVEITTGDNIFKQLGYTPNVIKIDVEGAEIEVLRGMQKVLTSSDLRAIFIEVHSQILEQNGYHDAIKIITQILNNNGFNINWTDFSHIEAIRK</sequence>
<dbReference type="InterPro" id="IPR006342">
    <property type="entry name" value="FkbM_mtfrase"/>
</dbReference>
<accession>A0A1Z4V8E2</accession>
<evidence type="ECO:0000313" key="2">
    <source>
        <dbReference type="EMBL" id="BAZ87836.1"/>
    </source>
</evidence>
<dbReference type="AlphaFoldDB" id="A0A1Z4V8E2"/>
<keyword evidence="2" id="KW-0808">Transferase</keyword>
<dbReference type="GO" id="GO:0032259">
    <property type="term" value="P:methylation"/>
    <property type="evidence" value="ECO:0007669"/>
    <property type="project" value="UniProtKB-KW"/>
</dbReference>
<dbReference type="Proteomes" id="UP000218702">
    <property type="component" value="Chromosome"/>
</dbReference>
<proteinExistence type="predicted"/>
<keyword evidence="2" id="KW-0489">Methyltransferase</keyword>
<dbReference type="PANTHER" id="PTHR34203:SF15">
    <property type="entry name" value="SLL1173 PROTEIN"/>
    <property type="match status" value="1"/>
</dbReference>
<keyword evidence="3" id="KW-1185">Reference proteome</keyword>
<organism evidence="2 3">
    <name type="scientific">Dolichospermum compactum NIES-806</name>
    <dbReference type="NCBI Taxonomy" id="1973481"/>
    <lineage>
        <taxon>Bacteria</taxon>
        <taxon>Bacillati</taxon>
        <taxon>Cyanobacteriota</taxon>
        <taxon>Cyanophyceae</taxon>
        <taxon>Nostocales</taxon>
        <taxon>Aphanizomenonaceae</taxon>
        <taxon>Dolichospermum</taxon>
        <taxon>Dolichospermum compactum</taxon>
    </lineage>
</organism>
<protein>
    <submittedName>
        <fullName evidence="2">Methyltransferase FkbM family protein</fullName>
    </submittedName>
</protein>
<dbReference type="InterPro" id="IPR029063">
    <property type="entry name" value="SAM-dependent_MTases_sf"/>
</dbReference>
<gene>
    <name evidence="2" type="ORF">NIES806_40680</name>
</gene>
<dbReference type="NCBIfam" id="TIGR01444">
    <property type="entry name" value="fkbM_fam"/>
    <property type="match status" value="1"/>
</dbReference>
<evidence type="ECO:0000259" key="1">
    <source>
        <dbReference type="Pfam" id="PF05050"/>
    </source>
</evidence>
<dbReference type="Gene3D" id="3.40.50.150">
    <property type="entry name" value="Vaccinia Virus protein VP39"/>
    <property type="match status" value="1"/>
</dbReference>
<dbReference type="PANTHER" id="PTHR34203">
    <property type="entry name" value="METHYLTRANSFERASE, FKBM FAMILY PROTEIN"/>
    <property type="match status" value="1"/>
</dbReference>
<feature type="domain" description="Methyltransferase FkbM" evidence="1">
    <location>
        <begin position="62"/>
        <end position="224"/>
    </location>
</feature>
<reference evidence="2 3" key="1">
    <citation type="submission" date="2017-06" db="EMBL/GenBank/DDBJ databases">
        <title>Genome sequencing of cyanobaciteial culture collection at National Institute for Environmental Studies (NIES).</title>
        <authorList>
            <person name="Hirose Y."/>
            <person name="Shimura Y."/>
            <person name="Fujisawa T."/>
            <person name="Nakamura Y."/>
            <person name="Kawachi M."/>
        </authorList>
    </citation>
    <scope>NUCLEOTIDE SEQUENCE [LARGE SCALE GENOMIC DNA]</scope>
    <source>
        <strain evidence="2 3">NIES-806</strain>
    </source>
</reference>
<name>A0A1Z4V8E2_9CYAN</name>
<dbReference type="InterPro" id="IPR052514">
    <property type="entry name" value="SAM-dependent_MTase"/>
</dbReference>
<dbReference type="KEGG" id="dcm:NIES806_40680"/>
<dbReference type="GO" id="GO:0008168">
    <property type="term" value="F:methyltransferase activity"/>
    <property type="evidence" value="ECO:0007669"/>
    <property type="project" value="UniProtKB-KW"/>
</dbReference>
<dbReference type="OrthoDB" id="574299at2"/>
<dbReference type="EMBL" id="AP018316">
    <property type="protein sequence ID" value="BAZ87836.1"/>
    <property type="molecule type" value="Genomic_DNA"/>
</dbReference>